<dbReference type="AlphaFoldDB" id="A0AAF0QA85"/>
<gene>
    <name evidence="2" type="ORF">MTR67_011870</name>
</gene>
<keyword evidence="1" id="KW-1133">Transmembrane helix</keyword>
<organism evidence="2 3">
    <name type="scientific">Solanum verrucosum</name>
    <dbReference type="NCBI Taxonomy" id="315347"/>
    <lineage>
        <taxon>Eukaryota</taxon>
        <taxon>Viridiplantae</taxon>
        <taxon>Streptophyta</taxon>
        <taxon>Embryophyta</taxon>
        <taxon>Tracheophyta</taxon>
        <taxon>Spermatophyta</taxon>
        <taxon>Magnoliopsida</taxon>
        <taxon>eudicotyledons</taxon>
        <taxon>Gunneridae</taxon>
        <taxon>Pentapetalae</taxon>
        <taxon>asterids</taxon>
        <taxon>lamiids</taxon>
        <taxon>Solanales</taxon>
        <taxon>Solanaceae</taxon>
        <taxon>Solanoideae</taxon>
        <taxon>Solaneae</taxon>
        <taxon>Solanum</taxon>
    </lineage>
</organism>
<evidence type="ECO:0000256" key="1">
    <source>
        <dbReference type="SAM" id="Phobius"/>
    </source>
</evidence>
<reference evidence="2" key="1">
    <citation type="submission" date="2023-08" db="EMBL/GenBank/DDBJ databases">
        <title>A de novo genome assembly of Solanum verrucosum Schlechtendal, a Mexican diploid species geographically isolated from the other diploid A-genome species in potato relatives.</title>
        <authorList>
            <person name="Hosaka K."/>
        </authorList>
    </citation>
    <scope>NUCLEOTIDE SEQUENCE</scope>
    <source>
        <tissue evidence="2">Young leaves</tissue>
    </source>
</reference>
<proteinExistence type="predicted"/>
<evidence type="ECO:0000313" key="3">
    <source>
        <dbReference type="Proteomes" id="UP001234989"/>
    </source>
</evidence>
<keyword evidence="3" id="KW-1185">Reference proteome</keyword>
<dbReference type="Proteomes" id="UP001234989">
    <property type="component" value="Chromosome 3"/>
</dbReference>
<protein>
    <submittedName>
        <fullName evidence="2">Uncharacterized protein</fullName>
    </submittedName>
</protein>
<sequence>MSWAPVLTLAQLSTHRHMATVLEFIWLRLRPYMVGVFSLWLVGLRLKSLDRVAQT</sequence>
<keyword evidence="1" id="KW-0472">Membrane</keyword>
<keyword evidence="1" id="KW-0812">Transmembrane</keyword>
<name>A0AAF0QA85_SOLVR</name>
<evidence type="ECO:0000313" key="2">
    <source>
        <dbReference type="EMBL" id="WMV18485.1"/>
    </source>
</evidence>
<feature type="transmembrane region" description="Helical" evidence="1">
    <location>
        <begin position="29"/>
        <end position="46"/>
    </location>
</feature>
<dbReference type="EMBL" id="CP133614">
    <property type="protein sequence ID" value="WMV18485.1"/>
    <property type="molecule type" value="Genomic_DNA"/>
</dbReference>
<accession>A0AAF0QA85</accession>